<dbReference type="EMBL" id="CP134081">
    <property type="protein sequence ID" value="WNC09316.1"/>
    <property type="molecule type" value="Genomic_DNA"/>
</dbReference>
<accession>A0AAJ6LYX6</accession>
<evidence type="ECO:0000313" key="1">
    <source>
        <dbReference type="EMBL" id="WNC09316.1"/>
    </source>
</evidence>
<dbReference type="Proteomes" id="UP001258207">
    <property type="component" value="Chromosome"/>
</dbReference>
<gene>
    <name evidence="1" type="ORF">RI108_18925</name>
</gene>
<evidence type="ECO:0000313" key="2">
    <source>
        <dbReference type="Proteomes" id="UP001258207"/>
    </source>
</evidence>
<sequence>MSTRPSDFTLTVIDDAIEGEILRDAVLDPQQMCSMNFARLEHQRLEHLVRKIIIPMVGGYQTELGEMLDRHLEQVRTSSGNFCWKHRHVGASYVPPVRGANNGD</sequence>
<name>A0AAJ6LYX6_9PSED</name>
<proteinExistence type="predicted"/>
<protein>
    <submittedName>
        <fullName evidence="1">Uncharacterized protein</fullName>
    </submittedName>
</protein>
<reference evidence="1" key="1">
    <citation type="submission" date="2023-09" db="EMBL/GenBank/DDBJ databases">
        <title>First report of Pseudomonas coleopterorum DJ13 causing leaf spot on Rhododendron pulchrum Sweet in China.</title>
        <authorList>
            <person name="Zhang Y."/>
        </authorList>
    </citation>
    <scope>NUCLEOTIDE SEQUENCE</scope>
    <source>
        <strain evidence="1">DJ13</strain>
    </source>
</reference>
<dbReference type="AlphaFoldDB" id="A0AAJ6LYX6"/>
<dbReference type="RefSeq" id="WP_310791742.1">
    <property type="nucleotide sequence ID" value="NZ_CP134081.1"/>
</dbReference>
<organism evidence="1 2">
    <name type="scientific">Pseudomonas coleopterorum</name>
    <dbReference type="NCBI Taxonomy" id="1605838"/>
    <lineage>
        <taxon>Bacteria</taxon>
        <taxon>Pseudomonadati</taxon>
        <taxon>Pseudomonadota</taxon>
        <taxon>Gammaproteobacteria</taxon>
        <taxon>Pseudomonadales</taxon>
        <taxon>Pseudomonadaceae</taxon>
        <taxon>Pseudomonas</taxon>
    </lineage>
</organism>